<sequence length="235" mass="25171">MTPELTELIAPARVVVWDFDGPICRLFAGHEAERAAAALVAPLERQGLSGLLTDAERETRDPRVVLRAAHRLPPGTDLRAELEELLAREELRAVSSAMPTAYADPLIRTWTAIGARMAIATDTSARAVRAYLDSRGLISCFGPHIHGRTQDAPYRLDRALDAMGTAPADALVIGGTPADLRAAQTAGVPFLGHARNQDEENLLRQAGASAIVRSFEPVLSALRATRSGRTPSGNL</sequence>
<dbReference type="InterPro" id="IPR023214">
    <property type="entry name" value="HAD_sf"/>
</dbReference>
<dbReference type="InterPro" id="IPR036412">
    <property type="entry name" value="HAD-like_sf"/>
</dbReference>
<name>A0ABS4M560_9ACTN</name>
<dbReference type="CDD" id="cd01427">
    <property type="entry name" value="HAD_like"/>
    <property type="match status" value="1"/>
</dbReference>
<protein>
    <submittedName>
        <fullName evidence="1">Phosphoglycolate phosphatase-like HAD superfamily hydrolase</fullName>
    </submittedName>
</protein>
<dbReference type="Proteomes" id="UP001519309">
    <property type="component" value="Unassembled WGS sequence"/>
</dbReference>
<dbReference type="PANTHER" id="PTHR43434:SF1">
    <property type="entry name" value="PHOSPHOGLYCOLATE PHOSPHATASE"/>
    <property type="match status" value="1"/>
</dbReference>
<reference evidence="1 2" key="1">
    <citation type="submission" date="2021-03" db="EMBL/GenBank/DDBJ databases">
        <title>Genomic Encyclopedia of Type Strains, Phase IV (KMG-IV): sequencing the most valuable type-strain genomes for metagenomic binning, comparative biology and taxonomic classification.</title>
        <authorList>
            <person name="Goeker M."/>
        </authorList>
    </citation>
    <scope>NUCLEOTIDE SEQUENCE [LARGE SCALE GENOMIC DNA]</scope>
    <source>
        <strain evidence="1 2">DSM 40499</strain>
    </source>
</reference>
<organism evidence="1 2">
    <name type="scientific">Streptomyces griseochromogenes</name>
    <dbReference type="NCBI Taxonomy" id="68214"/>
    <lineage>
        <taxon>Bacteria</taxon>
        <taxon>Bacillati</taxon>
        <taxon>Actinomycetota</taxon>
        <taxon>Actinomycetes</taxon>
        <taxon>Kitasatosporales</taxon>
        <taxon>Streptomycetaceae</taxon>
        <taxon>Streptomyces</taxon>
    </lineage>
</organism>
<evidence type="ECO:0000313" key="2">
    <source>
        <dbReference type="Proteomes" id="UP001519309"/>
    </source>
</evidence>
<gene>
    <name evidence="1" type="ORF">J2Z21_007831</name>
</gene>
<accession>A0ABS4M560</accession>
<dbReference type="SUPFAM" id="SSF56784">
    <property type="entry name" value="HAD-like"/>
    <property type="match status" value="1"/>
</dbReference>
<comment type="caution">
    <text evidence="1">The sequence shown here is derived from an EMBL/GenBank/DDBJ whole genome shotgun (WGS) entry which is preliminary data.</text>
</comment>
<dbReference type="Gene3D" id="3.40.50.1000">
    <property type="entry name" value="HAD superfamily/HAD-like"/>
    <property type="match status" value="1"/>
</dbReference>
<proteinExistence type="predicted"/>
<keyword evidence="2" id="KW-1185">Reference proteome</keyword>
<evidence type="ECO:0000313" key="1">
    <source>
        <dbReference type="EMBL" id="MBP2054821.1"/>
    </source>
</evidence>
<dbReference type="InterPro" id="IPR050155">
    <property type="entry name" value="HAD-like_hydrolase_sf"/>
</dbReference>
<dbReference type="PANTHER" id="PTHR43434">
    <property type="entry name" value="PHOSPHOGLYCOLATE PHOSPHATASE"/>
    <property type="match status" value="1"/>
</dbReference>
<dbReference type="Pfam" id="PF00702">
    <property type="entry name" value="Hydrolase"/>
    <property type="match status" value="1"/>
</dbReference>
<dbReference type="RefSeq" id="WP_079147301.1">
    <property type="nucleotide sequence ID" value="NZ_CP016279.1"/>
</dbReference>
<dbReference type="EMBL" id="JAGGLP010000024">
    <property type="protein sequence ID" value="MBP2054821.1"/>
    <property type="molecule type" value="Genomic_DNA"/>
</dbReference>